<comment type="similarity">
    <text evidence="3 14">Belongs to the glycosyl hydrolase 47 family.</text>
</comment>
<dbReference type="GO" id="GO:0004571">
    <property type="term" value="F:mannosyl-oligosaccharide 1,2-alpha-mannosidase activity"/>
    <property type="evidence" value="ECO:0007669"/>
    <property type="project" value="InterPro"/>
</dbReference>
<evidence type="ECO:0000256" key="8">
    <source>
        <dbReference type="ARBA" id="ARBA00023295"/>
    </source>
</evidence>
<keyword evidence="4 15" id="KW-0732">Signal</keyword>
<dbReference type="PANTHER" id="PTHR11742:SF101">
    <property type="entry name" value="MANNOSYL-OLIGOSACCHARIDE ALPHA-1,2-MANNOSIDASE 1B"/>
    <property type="match status" value="1"/>
</dbReference>
<gene>
    <name evidence="16" type="ORF">BJ508DRAFT_380853</name>
</gene>
<dbReference type="GO" id="GO:0016020">
    <property type="term" value="C:membrane"/>
    <property type="evidence" value="ECO:0007669"/>
    <property type="project" value="InterPro"/>
</dbReference>
<dbReference type="OrthoDB" id="8118055at2759"/>
<dbReference type="GO" id="GO:0005509">
    <property type="term" value="F:calcium ion binding"/>
    <property type="evidence" value="ECO:0007669"/>
    <property type="project" value="InterPro"/>
</dbReference>
<evidence type="ECO:0000256" key="12">
    <source>
        <dbReference type="PIRSR" id="PIRSR601382-2"/>
    </source>
</evidence>
<dbReference type="InterPro" id="IPR036026">
    <property type="entry name" value="Seven-hairpin_glycosidases"/>
</dbReference>
<dbReference type="InterPro" id="IPR012341">
    <property type="entry name" value="6hp_glycosidase-like_sf"/>
</dbReference>
<evidence type="ECO:0000256" key="2">
    <source>
        <dbReference type="ARBA" id="ARBA00004922"/>
    </source>
</evidence>
<feature type="active site" evidence="11">
    <location>
        <position position="454"/>
    </location>
</feature>
<feature type="active site" description="Proton donor" evidence="11">
    <location>
        <position position="169"/>
    </location>
</feature>
<dbReference type="PANTHER" id="PTHR11742">
    <property type="entry name" value="MANNOSYL-OLIGOSACCHARIDE ALPHA-1,2-MANNOSIDASE-RELATED"/>
    <property type="match status" value="1"/>
</dbReference>
<dbReference type="Proteomes" id="UP000275078">
    <property type="component" value="Unassembled WGS sequence"/>
</dbReference>
<feature type="binding site" evidence="12">
    <location>
        <position position="511"/>
    </location>
    <ligand>
        <name>Ca(2+)</name>
        <dbReference type="ChEBI" id="CHEBI:29108"/>
    </ligand>
</feature>
<evidence type="ECO:0000256" key="1">
    <source>
        <dbReference type="ARBA" id="ARBA00001913"/>
    </source>
</evidence>
<evidence type="ECO:0000256" key="13">
    <source>
        <dbReference type="PIRSR" id="PIRSR601382-3"/>
    </source>
</evidence>
<keyword evidence="5 14" id="KW-0378">Hydrolase</keyword>
<feature type="active site" description="Proton donor" evidence="11">
    <location>
        <position position="442"/>
    </location>
</feature>
<accession>A0A3N4HJ07</accession>
<keyword evidence="6 13" id="KW-1015">Disulfide bond</keyword>
<evidence type="ECO:0000256" key="11">
    <source>
        <dbReference type="PIRSR" id="PIRSR601382-1"/>
    </source>
</evidence>
<dbReference type="EC" id="3.2.1.-" evidence="14"/>
<evidence type="ECO:0000256" key="10">
    <source>
        <dbReference type="ARBA" id="ARBA00048605"/>
    </source>
</evidence>
<comment type="pathway">
    <text evidence="2">Protein modification; protein glycosylation.</text>
</comment>
<comment type="catalytic activity">
    <reaction evidence="9">
        <text>N(4)-(alpha-D-Man-(1-&gt;2)-alpha-D-Man-(1-&gt;2)-alpha-D-Man-(1-&gt;3)-[alpha-D-Man-(1-&gt;3)-[alpha-D-Man-(1-&gt;2)-alpha-D-Man-(1-&gt;6)]-alpha-D-Man-(1-&gt;6)]-beta-D-Man-(1-&gt;4)-beta-D-GlcNAc-(1-&gt;4)-beta-D-GlcNAc)-L-asparaginyl-[protein] (N-glucan mannose isomer 8A1,2,3B1,3) + 3 H2O = N(4)-(alpha-D-Man-(1-&gt;3)-[alpha-D-Man-(1-&gt;3)-[alpha-D-Man-(1-&gt;6)]-alpha-D-Man-(1-&gt;6)]-beta-D-Man-(1-&gt;4)-beta-D-GlcNAc-(1-&gt;4)-beta-D-GlcNAc)-L-asparaginyl-[protein] (N-glucan mannose isomer 5A1,2) + 3 beta-D-mannose</text>
        <dbReference type="Rhea" id="RHEA:56028"/>
        <dbReference type="Rhea" id="RHEA-COMP:14358"/>
        <dbReference type="Rhea" id="RHEA-COMP:14367"/>
        <dbReference type="ChEBI" id="CHEBI:15377"/>
        <dbReference type="ChEBI" id="CHEBI:28563"/>
        <dbReference type="ChEBI" id="CHEBI:59087"/>
        <dbReference type="ChEBI" id="CHEBI:60628"/>
        <dbReference type="EC" id="3.2.1.113"/>
    </reaction>
</comment>
<keyword evidence="7" id="KW-0325">Glycoprotein</keyword>
<feature type="disulfide bond" evidence="13">
    <location>
        <begin position="399"/>
        <end position="428"/>
    </location>
</feature>
<comment type="cofactor">
    <cofactor evidence="1 12">
        <name>Ca(2+)</name>
        <dbReference type="ChEBI" id="CHEBI:29108"/>
    </cofactor>
</comment>
<dbReference type="SUPFAM" id="SSF48225">
    <property type="entry name" value="Seven-hairpin glycosidases"/>
    <property type="match status" value="1"/>
</dbReference>
<dbReference type="Pfam" id="PF01532">
    <property type="entry name" value="Glyco_hydro_47"/>
    <property type="match status" value="2"/>
</dbReference>
<dbReference type="InterPro" id="IPR001382">
    <property type="entry name" value="Glyco_hydro_47"/>
</dbReference>
<keyword evidence="12" id="KW-0479">Metal-binding</keyword>
<dbReference type="InterPro" id="IPR050749">
    <property type="entry name" value="Glycosyl_Hydrolase_47"/>
</dbReference>
<dbReference type="UniPathway" id="UPA00378"/>
<dbReference type="GO" id="GO:0036503">
    <property type="term" value="P:ERAD pathway"/>
    <property type="evidence" value="ECO:0007669"/>
    <property type="project" value="UniProtKB-ARBA"/>
</dbReference>
<reference evidence="16 17" key="1">
    <citation type="journal article" date="2018" name="Nat. Ecol. Evol.">
        <title>Pezizomycetes genomes reveal the molecular basis of ectomycorrhizal truffle lifestyle.</title>
        <authorList>
            <person name="Murat C."/>
            <person name="Payen T."/>
            <person name="Noel B."/>
            <person name="Kuo A."/>
            <person name="Morin E."/>
            <person name="Chen J."/>
            <person name="Kohler A."/>
            <person name="Krizsan K."/>
            <person name="Balestrini R."/>
            <person name="Da Silva C."/>
            <person name="Montanini B."/>
            <person name="Hainaut M."/>
            <person name="Levati E."/>
            <person name="Barry K.W."/>
            <person name="Belfiori B."/>
            <person name="Cichocki N."/>
            <person name="Clum A."/>
            <person name="Dockter R.B."/>
            <person name="Fauchery L."/>
            <person name="Guy J."/>
            <person name="Iotti M."/>
            <person name="Le Tacon F."/>
            <person name="Lindquist E.A."/>
            <person name="Lipzen A."/>
            <person name="Malagnac F."/>
            <person name="Mello A."/>
            <person name="Molinier V."/>
            <person name="Miyauchi S."/>
            <person name="Poulain J."/>
            <person name="Riccioni C."/>
            <person name="Rubini A."/>
            <person name="Sitrit Y."/>
            <person name="Splivallo R."/>
            <person name="Traeger S."/>
            <person name="Wang M."/>
            <person name="Zifcakova L."/>
            <person name="Wipf D."/>
            <person name="Zambonelli A."/>
            <person name="Paolocci F."/>
            <person name="Nowrousian M."/>
            <person name="Ottonello S."/>
            <person name="Baldrian P."/>
            <person name="Spatafora J.W."/>
            <person name="Henrissat B."/>
            <person name="Nagy L.G."/>
            <person name="Aury J.M."/>
            <person name="Wincker P."/>
            <person name="Grigoriev I.V."/>
            <person name="Bonfante P."/>
            <person name="Martin F.M."/>
        </authorList>
    </citation>
    <scope>NUCLEOTIDE SEQUENCE [LARGE SCALE GENOMIC DNA]</scope>
    <source>
        <strain evidence="16 17">RN42</strain>
    </source>
</reference>
<name>A0A3N4HJ07_ASCIM</name>
<keyword evidence="17" id="KW-1185">Reference proteome</keyword>
<dbReference type="GO" id="GO:0005975">
    <property type="term" value="P:carbohydrate metabolic process"/>
    <property type="evidence" value="ECO:0007669"/>
    <property type="project" value="InterPro"/>
</dbReference>
<evidence type="ECO:0000256" key="7">
    <source>
        <dbReference type="ARBA" id="ARBA00023180"/>
    </source>
</evidence>
<dbReference type="EMBL" id="ML119807">
    <property type="protein sequence ID" value="RPA73923.1"/>
    <property type="molecule type" value="Genomic_DNA"/>
</dbReference>
<evidence type="ECO:0000256" key="4">
    <source>
        <dbReference type="ARBA" id="ARBA00022729"/>
    </source>
</evidence>
<evidence type="ECO:0000256" key="6">
    <source>
        <dbReference type="ARBA" id="ARBA00023157"/>
    </source>
</evidence>
<evidence type="ECO:0000256" key="14">
    <source>
        <dbReference type="RuleBase" id="RU361193"/>
    </source>
</evidence>
<proteinExistence type="inferred from homology"/>
<dbReference type="STRING" id="1160509.A0A3N4HJ07"/>
<evidence type="ECO:0000313" key="16">
    <source>
        <dbReference type="EMBL" id="RPA73923.1"/>
    </source>
</evidence>
<evidence type="ECO:0000256" key="15">
    <source>
        <dbReference type="SAM" id="SignalP"/>
    </source>
</evidence>
<dbReference type="AlphaFoldDB" id="A0A3N4HJ07"/>
<evidence type="ECO:0000256" key="5">
    <source>
        <dbReference type="ARBA" id="ARBA00022801"/>
    </source>
</evidence>
<keyword evidence="8 14" id="KW-0326">Glycosidase</keyword>
<protein>
    <recommendedName>
        <fullName evidence="14">alpha-1,2-Mannosidase</fullName>
        <ecNumber evidence="14">3.2.1.-</ecNumber>
    </recommendedName>
</protein>
<keyword evidence="12" id="KW-0106">Calcium</keyword>
<evidence type="ECO:0000256" key="3">
    <source>
        <dbReference type="ARBA" id="ARBA00007658"/>
    </source>
</evidence>
<feature type="active site" evidence="11">
    <location>
        <position position="334"/>
    </location>
</feature>
<dbReference type="Gene3D" id="1.50.10.10">
    <property type="match status" value="2"/>
</dbReference>
<dbReference type="PRINTS" id="PR00747">
    <property type="entry name" value="GLYHDRLASE47"/>
</dbReference>
<evidence type="ECO:0000256" key="9">
    <source>
        <dbReference type="ARBA" id="ARBA00047669"/>
    </source>
</evidence>
<dbReference type="GO" id="GO:0005783">
    <property type="term" value="C:endoplasmic reticulum"/>
    <property type="evidence" value="ECO:0007669"/>
    <property type="project" value="TreeGrafter"/>
</dbReference>
<feature type="signal peptide" evidence="15">
    <location>
        <begin position="1"/>
        <end position="25"/>
    </location>
</feature>
<organism evidence="16 17">
    <name type="scientific">Ascobolus immersus RN42</name>
    <dbReference type="NCBI Taxonomy" id="1160509"/>
    <lineage>
        <taxon>Eukaryota</taxon>
        <taxon>Fungi</taxon>
        <taxon>Dikarya</taxon>
        <taxon>Ascomycota</taxon>
        <taxon>Pezizomycotina</taxon>
        <taxon>Pezizomycetes</taxon>
        <taxon>Pezizales</taxon>
        <taxon>Ascobolaceae</taxon>
        <taxon>Ascobolus</taxon>
    </lineage>
</organism>
<comment type="catalytic activity">
    <reaction evidence="10">
        <text>N(4)-(alpha-D-Man-(1-&gt;2)-alpha-D-Man-(1-&gt;2)-alpha-D-Man-(1-&gt;3)-[alpha-D-Man-(1-&gt;2)-alpha-D-Man-(1-&gt;3)-[alpha-D-Man-(1-&gt;2)-alpha-D-Man-(1-&gt;6)]-alpha-D-Man-(1-&gt;6)]-beta-D-Man-(1-&gt;4)-beta-D-GlcNAc-(1-&gt;4)-beta-D-GlcNAc)-L-asparaginyl-[protein] (N-glucan mannose isomer 9A1,2,3B1,2,3) + 4 H2O = N(4)-(alpha-D-Man-(1-&gt;3)-[alpha-D-Man-(1-&gt;3)-[alpha-D-Man-(1-&gt;6)]-alpha-D-Man-(1-&gt;6)]-beta-D-Man-(1-&gt;4)-beta-D-GlcNAc-(1-&gt;4)-beta-D-GlcNAc)-L-asparaginyl-[protein] (N-glucan mannose isomer 5A1,2) + 4 beta-D-mannose</text>
        <dbReference type="Rhea" id="RHEA:56008"/>
        <dbReference type="Rhea" id="RHEA-COMP:14356"/>
        <dbReference type="Rhea" id="RHEA-COMP:14367"/>
        <dbReference type="ChEBI" id="CHEBI:15377"/>
        <dbReference type="ChEBI" id="CHEBI:28563"/>
        <dbReference type="ChEBI" id="CHEBI:59087"/>
        <dbReference type="ChEBI" id="CHEBI:139493"/>
        <dbReference type="EC" id="3.2.1.113"/>
    </reaction>
</comment>
<feature type="chain" id="PRO_5017923616" description="alpha-1,2-Mannosidase" evidence="15">
    <location>
        <begin position="26"/>
        <end position="520"/>
    </location>
</feature>
<sequence length="520" mass="57255">MRLLFRPPVLSVVGLSSILLTLTTAQSTTRNDAVCLNNNATTSLLPTFNNPLLQITAFNTTSFNTTSPTHNTTSNTTLPLTNAAKKAHIVAAFRHSWSAYIAHAWGHDTLLPISRTHFDNHNGWGVTIIDSLDTAIMMGLDDIVAKQLEWIESVDFTTSKSGQMCSLFETSIRYLGGLLAAYDLLQGPYRDLLDRVSEDPEAKLRMLLRQAKSLADTLTFAFDTPTGIPYNWLDLRTRRAEELRDVALLAEAGTLILEWTRLSDALLSALPSNATEAEKAACRKYAELALKAQEHLVNPQPDGAEVWPGLVGGKVSIEDGEFMNTVGGWGSGSDSFYEYLIKTSLYSPSRFSGFGKRWIQAVESTAKHLLIHPHGHPEVTMVAGYAGEEVGGSMTHLACFMGGNWILGGVALNRSDVVSWGEKVVEGCRFVYNSSATGLGAEDWTVGEFTFLPEAEVEDVEVDLEGLDEGWRMDGMESWWMGETLKYLYLIFEFGEERVSVKPGEGWVFTTEGHPLRVVG</sequence>
<evidence type="ECO:0000313" key="17">
    <source>
        <dbReference type="Proteomes" id="UP000275078"/>
    </source>
</evidence>